<keyword evidence="7 8" id="KW-0807">Transducer</keyword>
<evidence type="ECO:0000256" key="8">
    <source>
        <dbReference type="RuleBase" id="RU000688"/>
    </source>
</evidence>
<proteinExistence type="inferred from homology"/>
<dbReference type="PANTHER" id="PTHR24243">
    <property type="entry name" value="G-PROTEIN COUPLED RECEPTOR"/>
    <property type="match status" value="1"/>
</dbReference>
<feature type="transmembrane region" description="Helical" evidence="9">
    <location>
        <begin position="216"/>
        <end position="237"/>
    </location>
</feature>
<evidence type="ECO:0000313" key="11">
    <source>
        <dbReference type="EMBL" id="CAH3026952.1"/>
    </source>
</evidence>
<feature type="transmembrane region" description="Helical" evidence="9">
    <location>
        <begin position="118"/>
        <end position="136"/>
    </location>
</feature>
<feature type="transmembrane region" description="Helical" evidence="9">
    <location>
        <begin position="252"/>
        <end position="276"/>
    </location>
</feature>
<dbReference type="PRINTS" id="PR00237">
    <property type="entry name" value="GPCRRHODOPSN"/>
</dbReference>
<feature type="transmembrane region" description="Helical" evidence="9">
    <location>
        <begin position="31"/>
        <end position="51"/>
    </location>
</feature>
<keyword evidence="12" id="KW-1185">Reference proteome</keyword>
<dbReference type="EMBL" id="CALNXI010000428">
    <property type="protein sequence ID" value="CAH3026952.1"/>
    <property type="molecule type" value="Genomic_DNA"/>
</dbReference>
<keyword evidence="2 8" id="KW-0812">Transmembrane</keyword>
<organism evidence="11 12">
    <name type="scientific">Porites evermanni</name>
    <dbReference type="NCBI Taxonomy" id="104178"/>
    <lineage>
        <taxon>Eukaryota</taxon>
        <taxon>Metazoa</taxon>
        <taxon>Cnidaria</taxon>
        <taxon>Anthozoa</taxon>
        <taxon>Hexacorallia</taxon>
        <taxon>Scleractinia</taxon>
        <taxon>Fungiina</taxon>
        <taxon>Poritidae</taxon>
        <taxon>Porites</taxon>
    </lineage>
</organism>
<dbReference type="SUPFAM" id="SSF81321">
    <property type="entry name" value="Family A G protein-coupled receptor-like"/>
    <property type="match status" value="1"/>
</dbReference>
<protein>
    <recommendedName>
        <fullName evidence="10">G-protein coupled receptors family 1 profile domain-containing protein</fullName>
    </recommendedName>
</protein>
<dbReference type="SMART" id="SM01381">
    <property type="entry name" value="7TM_GPCR_Srsx"/>
    <property type="match status" value="1"/>
</dbReference>
<reference evidence="11 12" key="1">
    <citation type="submission" date="2022-05" db="EMBL/GenBank/DDBJ databases">
        <authorList>
            <consortium name="Genoscope - CEA"/>
            <person name="William W."/>
        </authorList>
    </citation>
    <scope>NUCLEOTIDE SEQUENCE [LARGE SCALE GENOMIC DNA]</scope>
</reference>
<feature type="transmembrane region" description="Helical" evidence="9">
    <location>
        <begin position="6"/>
        <end position="24"/>
    </location>
</feature>
<sequence>MALITLAAFIGNILVIVSVYKTPCLRTTANYYYVNMAVSDFFSSLATWPLYLVNEIVTTKGSLFQGPWADVGCKLGVFVRLSSSSVSILSMVLIAVDRFIAIVLPLKSVLLTGKLRAGLLLITWVISTSTISPTLYYNKVETVGEETYCRFAWNPFSIMIFYITTMTMINVIPLITITILYSRILRVLQSPKEGHQAESTHSAVKKRQQHKNIMKIFRSIVLAYFTCFFLFCVYLILKITFAQLFVEDKCRWILGFAYFVLPSLSTAVNPVILFLYSRNYRQALKSLIYPLPLFQYWHCYKGRNANITTEKENIPLARLAKYRQNAPC</sequence>
<evidence type="ECO:0000259" key="10">
    <source>
        <dbReference type="PROSITE" id="PS50262"/>
    </source>
</evidence>
<feature type="domain" description="G-protein coupled receptors family 1 profile" evidence="10">
    <location>
        <begin position="11"/>
        <end position="273"/>
    </location>
</feature>
<dbReference type="Pfam" id="PF00001">
    <property type="entry name" value="7tm_1"/>
    <property type="match status" value="1"/>
</dbReference>
<gene>
    <name evidence="11" type="ORF">PEVE_00030286</name>
</gene>
<comment type="similarity">
    <text evidence="8">Belongs to the G-protein coupled receptor 1 family.</text>
</comment>
<name>A0ABN8MFU6_9CNID</name>
<evidence type="ECO:0000256" key="4">
    <source>
        <dbReference type="ARBA" id="ARBA00023040"/>
    </source>
</evidence>
<comment type="subcellular location">
    <subcellularLocation>
        <location evidence="1">Membrane</location>
        <topology evidence="1">Multi-pass membrane protein</topology>
    </subcellularLocation>
</comment>
<evidence type="ECO:0000313" key="12">
    <source>
        <dbReference type="Proteomes" id="UP001159427"/>
    </source>
</evidence>
<feature type="transmembrane region" description="Helical" evidence="9">
    <location>
        <begin position="86"/>
        <end position="106"/>
    </location>
</feature>
<accession>A0ABN8MFU6</accession>
<keyword evidence="3 9" id="KW-1133">Transmembrane helix</keyword>
<dbReference type="Proteomes" id="UP001159427">
    <property type="component" value="Unassembled WGS sequence"/>
</dbReference>
<dbReference type="PROSITE" id="PS50262">
    <property type="entry name" value="G_PROTEIN_RECEP_F1_2"/>
    <property type="match status" value="1"/>
</dbReference>
<keyword evidence="6 8" id="KW-0675">Receptor</keyword>
<keyword evidence="4 8" id="KW-0297">G-protein coupled receptor</keyword>
<keyword evidence="5 9" id="KW-0472">Membrane</keyword>
<evidence type="ECO:0000256" key="9">
    <source>
        <dbReference type="SAM" id="Phobius"/>
    </source>
</evidence>
<evidence type="ECO:0000256" key="6">
    <source>
        <dbReference type="ARBA" id="ARBA00023170"/>
    </source>
</evidence>
<dbReference type="CDD" id="cd00637">
    <property type="entry name" value="7tm_classA_rhodopsin-like"/>
    <property type="match status" value="1"/>
</dbReference>
<dbReference type="Gene3D" id="1.20.1070.10">
    <property type="entry name" value="Rhodopsin 7-helix transmembrane proteins"/>
    <property type="match status" value="1"/>
</dbReference>
<evidence type="ECO:0000256" key="3">
    <source>
        <dbReference type="ARBA" id="ARBA00022989"/>
    </source>
</evidence>
<dbReference type="PANTHER" id="PTHR24243:SF208">
    <property type="entry name" value="PYROKININ-1 RECEPTOR"/>
    <property type="match status" value="1"/>
</dbReference>
<feature type="transmembrane region" description="Helical" evidence="9">
    <location>
        <begin position="156"/>
        <end position="181"/>
    </location>
</feature>
<dbReference type="PROSITE" id="PS00237">
    <property type="entry name" value="G_PROTEIN_RECEP_F1_1"/>
    <property type="match status" value="1"/>
</dbReference>
<dbReference type="InterPro" id="IPR017452">
    <property type="entry name" value="GPCR_Rhodpsn_7TM"/>
</dbReference>
<dbReference type="InterPro" id="IPR000276">
    <property type="entry name" value="GPCR_Rhodpsn"/>
</dbReference>
<evidence type="ECO:0000256" key="7">
    <source>
        <dbReference type="ARBA" id="ARBA00023224"/>
    </source>
</evidence>
<evidence type="ECO:0000256" key="2">
    <source>
        <dbReference type="ARBA" id="ARBA00022692"/>
    </source>
</evidence>
<evidence type="ECO:0000256" key="5">
    <source>
        <dbReference type="ARBA" id="ARBA00023136"/>
    </source>
</evidence>
<evidence type="ECO:0000256" key="1">
    <source>
        <dbReference type="ARBA" id="ARBA00004141"/>
    </source>
</evidence>
<comment type="caution">
    <text evidence="11">The sequence shown here is derived from an EMBL/GenBank/DDBJ whole genome shotgun (WGS) entry which is preliminary data.</text>
</comment>